<feature type="chain" id="PRO_5020304534" description="Reelin domain-containing protein" evidence="2">
    <location>
        <begin position="19"/>
        <end position="305"/>
    </location>
</feature>
<evidence type="ECO:0000256" key="1">
    <source>
        <dbReference type="SAM" id="MobiDB-lite"/>
    </source>
</evidence>
<sequence length="305" mass="30012">MALALLALTGQSTALSGGSPICVADASSMADGMGGTSSDALGFTVTASSTSYSSGTPITITVASSAGKDINGLLLYVADSGDTSRLGSFAIDSDDYKGNAANCGDYQMPGGDTAVVTHGSGSSKGSTASFKWTPSSCEAATVRAIVVSGDKTSWQIPADLALTCDGSDGGDSSSADTEPTPSVSSSYAVASSPDAYGNVPDAGDVDDTNDSGGYPVSEEGDDGNDNAGDEKGDTPYTLPGEDGNAGESTPSSTGGEEDDTDTAPSSSGGVEGDADNTTPDQSNGDTGYTTPDQSDGDTGYTTPDQ</sequence>
<feature type="region of interest" description="Disordered" evidence="1">
    <location>
        <begin position="162"/>
        <end position="305"/>
    </location>
</feature>
<dbReference type="Gene3D" id="2.60.40.4060">
    <property type="entry name" value="Reeler domain"/>
    <property type="match status" value="1"/>
</dbReference>
<gene>
    <name evidence="4" type="ORF">BJ684DRAFT_17516</name>
</gene>
<evidence type="ECO:0000313" key="4">
    <source>
        <dbReference type="EMBL" id="RKP11950.1"/>
    </source>
</evidence>
<evidence type="ECO:0000313" key="5">
    <source>
        <dbReference type="Proteomes" id="UP000267251"/>
    </source>
</evidence>
<feature type="domain" description="Reelin" evidence="3">
    <location>
        <begin position="38"/>
        <end position="154"/>
    </location>
</feature>
<keyword evidence="2" id="KW-0732">Signal</keyword>
<dbReference type="OrthoDB" id="2157874at2759"/>
<protein>
    <recommendedName>
        <fullName evidence="3">Reelin domain-containing protein</fullName>
    </recommendedName>
</protein>
<dbReference type="EMBL" id="KZ988560">
    <property type="protein sequence ID" value="RKP11950.1"/>
    <property type="molecule type" value="Genomic_DNA"/>
</dbReference>
<feature type="non-terminal residue" evidence="4">
    <location>
        <position position="305"/>
    </location>
</feature>
<keyword evidence="5" id="KW-1185">Reference proteome</keyword>
<evidence type="ECO:0000259" key="3">
    <source>
        <dbReference type="Pfam" id="PF02014"/>
    </source>
</evidence>
<dbReference type="AlphaFoldDB" id="A0A4P9Y283"/>
<dbReference type="InterPro" id="IPR002861">
    <property type="entry name" value="Reeler_dom"/>
</dbReference>
<dbReference type="CDD" id="cd08544">
    <property type="entry name" value="Reeler"/>
    <property type="match status" value="1"/>
</dbReference>
<feature type="compositionally biased region" description="Polar residues" evidence="1">
    <location>
        <begin position="275"/>
        <end position="293"/>
    </location>
</feature>
<dbReference type="Proteomes" id="UP000267251">
    <property type="component" value="Unassembled WGS sequence"/>
</dbReference>
<organism evidence="4 5">
    <name type="scientific">Piptocephalis cylindrospora</name>
    <dbReference type="NCBI Taxonomy" id="1907219"/>
    <lineage>
        <taxon>Eukaryota</taxon>
        <taxon>Fungi</taxon>
        <taxon>Fungi incertae sedis</taxon>
        <taxon>Zoopagomycota</taxon>
        <taxon>Zoopagomycotina</taxon>
        <taxon>Zoopagomycetes</taxon>
        <taxon>Zoopagales</taxon>
        <taxon>Piptocephalidaceae</taxon>
        <taxon>Piptocephalis</taxon>
    </lineage>
</organism>
<dbReference type="Pfam" id="PF02014">
    <property type="entry name" value="Reeler"/>
    <property type="match status" value="1"/>
</dbReference>
<accession>A0A4P9Y283</accession>
<feature type="compositionally biased region" description="Low complexity" evidence="1">
    <location>
        <begin position="182"/>
        <end position="192"/>
    </location>
</feature>
<proteinExistence type="predicted"/>
<reference evidence="5" key="1">
    <citation type="journal article" date="2018" name="Nat. Microbiol.">
        <title>Leveraging single-cell genomics to expand the fungal tree of life.</title>
        <authorList>
            <person name="Ahrendt S.R."/>
            <person name="Quandt C.A."/>
            <person name="Ciobanu D."/>
            <person name="Clum A."/>
            <person name="Salamov A."/>
            <person name="Andreopoulos B."/>
            <person name="Cheng J.F."/>
            <person name="Woyke T."/>
            <person name="Pelin A."/>
            <person name="Henrissat B."/>
            <person name="Reynolds N.K."/>
            <person name="Benny G.L."/>
            <person name="Smith M.E."/>
            <person name="James T.Y."/>
            <person name="Grigoriev I.V."/>
        </authorList>
    </citation>
    <scope>NUCLEOTIDE SEQUENCE [LARGE SCALE GENOMIC DNA]</scope>
</reference>
<dbReference type="InterPro" id="IPR042307">
    <property type="entry name" value="Reeler_sf"/>
</dbReference>
<feature type="signal peptide" evidence="2">
    <location>
        <begin position="1"/>
        <end position="18"/>
    </location>
</feature>
<evidence type="ECO:0000256" key="2">
    <source>
        <dbReference type="SAM" id="SignalP"/>
    </source>
</evidence>
<name>A0A4P9Y283_9FUNG</name>